<name>A0A1H4N3A0_9PSED</name>
<accession>A0A1H4N3A0</accession>
<evidence type="ECO:0000313" key="1">
    <source>
        <dbReference type="EMBL" id="SEB89338.1"/>
    </source>
</evidence>
<dbReference type="AlphaFoldDB" id="A0A1H4N3A0"/>
<organism evidence="1 2">
    <name type="scientific">Pseudomonas saponiphila</name>
    <dbReference type="NCBI Taxonomy" id="556534"/>
    <lineage>
        <taxon>Bacteria</taxon>
        <taxon>Pseudomonadati</taxon>
        <taxon>Pseudomonadota</taxon>
        <taxon>Gammaproteobacteria</taxon>
        <taxon>Pseudomonadales</taxon>
        <taxon>Pseudomonadaceae</taxon>
        <taxon>Pseudomonas</taxon>
    </lineage>
</organism>
<dbReference type="Proteomes" id="UP000198982">
    <property type="component" value="Unassembled WGS sequence"/>
</dbReference>
<gene>
    <name evidence="1" type="ORF">SAMN05216178_2659</name>
</gene>
<reference evidence="2" key="1">
    <citation type="submission" date="2016-10" db="EMBL/GenBank/DDBJ databases">
        <authorList>
            <person name="Varghese N."/>
            <person name="Submissions S."/>
        </authorList>
    </citation>
    <scope>NUCLEOTIDE SEQUENCE [LARGE SCALE GENOMIC DNA]</scope>
    <source>
        <strain evidence="2">DSM 9751</strain>
    </source>
</reference>
<keyword evidence="2" id="KW-1185">Reference proteome</keyword>
<sequence>MNIGNTRPGNYTYAQLSKVLELNRGVAQIKGSEVRDTSVVKQAFSTQLEHEQAAAKDEALKLKLSLNFSAEA</sequence>
<protein>
    <submittedName>
        <fullName evidence="1">Uncharacterized protein</fullName>
    </submittedName>
</protein>
<dbReference type="RefSeq" id="WP_092314153.1">
    <property type="nucleotide sequence ID" value="NZ_FNTJ01000001.1"/>
</dbReference>
<dbReference type="EMBL" id="FNTJ01000001">
    <property type="protein sequence ID" value="SEB89338.1"/>
    <property type="molecule type" value="Genomic_DNA"/>
</dbReference>
<proteinExistence type="predicted"/>
<evidence type="ECO:0000313" key="2">
    <source>
        <dbReference type="Proteomes" id="UP000198982"/>
    </source>
</evidence>